<keyword evidence="3" id="KW-1185">Reference proteome</keyword>
<protein>
    <submittedName>
        <fullName evidence="2">Uncharacterized protein</fullName>
    </submittedName>
</protein>
<dbReference type="Proteomes" id="UP000196581">
    <property type="component" value="Unassembled WGS sequence"/>
</dbReference>
<proteinExistence type="predicted"/>
<dbReference type="AlphaFoldDB" id="A0A1X6XK66"/>
<feature type="region of interest" description="Disordered" evidence="1">
    <location>
        <begin position="1"/>
        <end position="20"/>
    </location>
</feature>
<name>A0A1X6XK66_9MICO</name>
<dbReference type="EMBL" id="FWFF01000017">
    <property type="protein sequence ID" value="SLM99682.1"/>
    <property type="molecule type" value="Genomic_DNA"/>
</dbReference>
<evidence type="ECO:0000313" key="3">
    <source>
        <dbReference type="Proteomes" id="UP000196581"/>
    </source>
</evidence>
<sequence length="40" mass="4033">MSHSHPCAGEDVPTPGSLVGIGAPGVPVRVRCPLAAARRL</sequence>
<evidence type="ECO:0000256" key="1">
    <source>
        <dbReference type="SAM" id="MobiDB-lite"/>
    </source>
</evidence>
<organism evidence="2 3">
    <name type="scientific">Brevibacterium yomogidense</name>
    <dbReference type="NCBI Taxonomy" id="946573"/>
    <lineage>
        <taxon>Bacteria</taxon>
        <taxon>Bacillati</taxon>
        <taxon>Actinomycetota</taxon>
        <taxon>Actinomycetes</taxon>
        <taxon>Micrococcales</taxon>
        <taxon>Brevibacteriaceae</taxon>
        <taxon>Brevibacterium</taxon>
    </lineage>
</organism>
<evidence type="ECO:0000313" key="2">
    <source>
        <dbReference type="EMBL" id="SLM99682.1"/>
    </source>
</evidence>
<gene>
    <name evidence="2" type="ORF">FM105_11605</name>
</gene>
<accession>A0A1X6XK66</accession>
<reference evidence="3" key="1">
    <citation type="submission" date="2017-02" db="EMBL/GenBank/DDBJ databases">
        <authorList>
            <person name="Dridi B."/>
        </authorList>
    </citation>
    <scope>NUCLEOTIDE SEQUENCE [LARGE SCALE GENOMIC DNA]</scope>
    <source>
        <strain evidence="3">B Co 03.10</strain>
    </source>
</reference>